<proteinExistence type="inferred from homology"/>
<dbReference type="EMBL" id="PYGF01000005">
    <property type="protein sequence ID" value="PSL04308.1"/>
    <property type="molecule type" value="Genomic_DNA"/>
</dbReference>
<evidence type="ECO:0000313" key="10">
    <source>
        <dbReference type="EMBL" id="PSL04308.1"/>
    </source>
</evidence>
<evidence type="ECO:0000256" key="8">
    <source>
        <dbReference type="SAM" id="MobiDB-lite"/>
    </source>
</evidence>
<dbReference type="Gene3D" id="2.60.40.1120">
    <property type="entry name" value="Carboxypeptidase-like, regulatory domain"/>
    <property type="match status" value="1"/>
</dbReference>
<dbReference type="Gene3D" id="2.40.170.20">
    <property type="entry name" value="TonB-dependent receptor, beta-barrel domain"/>
    <property type="match status" value="1"/>
</dbReference>
<gene>
    <name evidence="10" type="ORF">CLV48_10549</name>
</gene>
<dbReference type="InterPro" id="IPR012910">
    <property type="entry name" value="Plug_dom"/>
</dbReference>
<keyword evidence="11" id="KW-1185">Reference proteome</keyword>
<sequence length="1140" mass="126688">MKNNVLRQLVMVSKRIFYAFIVQLFFCTVILANNSNAQRKNIEEVKLSINIKEKPLSHFFKQVESKTDYKFTYTDNLVNLNQEISVSGFNKSLYEILTVVSMQTKLNFVQINENIHVKVKGSFPPESVVKITPPADIFVRGIVNDEKGMPIPGVSVLVRGTTKGTTTDLDGAFSLQVPEGATLIFSFIGFITQEVNIGNRSQINVTLVEDISALGEVVVVGYGTVDRKDLTGSIGSVTASQLTEMNGSAIRVDAALQGKVAGVDVRLRDGEPGSAPQVTIRGLGSIGAGSNPLYVVDGFPVEDIGTLNMNDIESIDILKDAASTSIYGSRGANGVVMITTKRGREGKTNITLDVYRGIQSPMLQRDMMNAMQSAQYFFDGMRNRNIDEGRDVSGDPRTWFRPVGQEVMDVLEGRNTYDVNPLDYVLRKNSPQSQYSLSTNGGTEKVQFAISGEYLSQGGLIIENDMERISFRSNIDAKLTKKIKINFNLNPSFIHRNRVQSSGHASEPDHLSIIGVATTMHNYFPLFDANGEYAKFEGYSSLANLANPVAIAKEIKQVEKQGRILGNLNLIYDINKDLKFNVLLGGNLRNQRDTYFRPKIPVFFGTSIFGSDGTTWAETWVSEFILSHDKKINKHSFSTVGGFTAQKDRIEVNHLESTFFPNNLVKTLNAASQITNGYSQINEWALLSYLARVNYNFNSRYYVSASIRTDGSSRFGSNNKWGFFPSVGATWRISDEAIMKDIDFLTDLKFRVSYGETGNNNIGNYAHLPTVGFQNYPTGPGFAASALPNPNLRWEKQRQSNVALDALLFNGRLGLTAEYMRSVSSDLLLFVPVPQITGFNTMLQNIGEVENKGWEFVLNTVNTKGKFNWTTDFNISSYKNKVLQLGPENAPIISGAHITKVGQPIGMFFGYLFDGIFMNQSEIERGPLWNPGGNAESRPGDIRWKDVSGPEGVPDGRIDTNDKTIMGSPYAKFFYGMQNRLSFKNFSLVVSLTGSYGNQILAEAYRSNANTRGRMKQVTRMLNYWQSEQNPGDGKTPRPNDGPKGGNREQWSQFHLMDGSYLRINNINFAYQIPKHLSDRLGMGNAKLYYTSFNPFIFTSKDYNGFNPDVNNSGAALTPGVDLNNYPVPKSHILGINISF</sequence>
<protein>
    <submittedName>
        <fullName evidence="10">TonB-linked SusC/RagA family outer membrane protein</fullName>
    </submittedName>
</protein>
<keyword evidence="5 7" id="KW-0472">Membrane</keyword>
<comment type="subcellular location">
    <subcellularLocation>
        <location evidence="1 7">Cell outer membrane</location>
        <topology evidence="1 7">Multi-pass membrane protein</topology>
    </subcellularLocation>
</comment>
<dbReference type="Pfam" id="PF07715">
    <property type="entry name" value="Plug"/>
    <property type="match status" value="1"/>
</dbReference>
<dbReference type="InterPro" id="IPR036942">
    <property type="entry name" value="Beta-barrel_TonB_sf"/>
</dbReference>
<dbReference type="OrthoDB" id="9768177at2"/>
<dbReference type="SUPFAM" id="SSF49464">
    <property type="entry name" value="Carboxypeptidase regulatory domain-like"/>
    <property type="match status" value="1"/>
</dbReference>
<name>A0A2P8E4A7_9BACT</name>
<evidence type="ECO:0000256" key="6">
    <source>
        <dbReference type="ARBA" id="ARBA00023237"/>
    </source>
</evidence>
<feature type="domain" description="TonB-dependent receptor plug" evidence="9">
    <location>
        <begin position="227"/>
        <end position="335"/>
    </location>
</feature>
<keyword evidence="6 7" id="KW-0998">Cell outer membrane</keyword>
<evidence type="ECO:0000256" key="3">
    <source>
        <dbReference type="ARBA" id="ARBA00022452"/>
    </source>
</evidence>
<dbReference type="AlphaFoldDB" id="A0A2P8E4A7"/>
<dbReference type="FunFam" id="2.60.40.1120:FF:000003">
    <property type="entry name" value="Outer membrane protein Omp121"/>
    <property type="match status" value="1"/>
</dbReference>
<evidence type="ECO:0000313" key="11">
    <source>
        <dbReference type="Proteomes" id="UP000240708"/>
    </source>
</evidence>
<keyword evidence="4 7" id="KW-0812">Transmembrane</keyword>
<comment type="similarity">
    <text evidence="7">Belongs to the TonB-dependent receptor family.</text>
</comment>
<organism evidence="10 11">
    <name type="scientific">Cecembia rubra</name>
    <dbReference type="NCBI Taxonomy" id="1485585"/>
    <lineage>
        <taxon>Bacteria</taxon>
        <taxon>Pseudomonadati</taxon>
        <taxon>Bacteroidota</taxon>
        <taxon>Cytophagia</taxon>
        <taxon>Cytophagales</taxon>
        <taxon>Cyclobacteriaceae</taxon>
        <taxon>Cecembia</taxon>
    </lineage>
</organism>
<dbReference type="InterPro" id="IPR023996">
    <property type="entry name" value="TonB-dep_OMP_SusC/RagA"/>
</dbReference>
<dbReference type="GO" id="GO:0009279">
    <property type="term" value="C:cell outer membrane"/>
    <property type="evidence" value="ECO:0007669"/>
    <property type="project" value="UniProtKB-SubCell"/>
</dbReference>
<dbReference type="SUPFAM" id="SSF56935">
    <property type="entry name" value="Porins"/>
    <property type="match status" value="1"/>
</dbReference>
<keyword evidence="3 7" id="KW-1134">Transmembrane beta strand</keyword>
<dbReference type="Proteomes" id="UP000240708">
    <property type="component" value="Unassembled WGS sequence"/>
</dbReference>
<evidence type="ECO:0000256" key="4">
    <source>
        <dbReference type="ARBA" id="ARBA00022692"/>
    </source>
</evidence>
<feature type="region of interest" description="Disordered" evidence="8">
    <location>
        <begin position="1027"/>
        <end position="1049"/>
    </location>
</feature>
<dbReference type="InterPro" id="IPR039426">
    <property type="entry name" value="TonB-dep_rcpt-like"/>
</dbReference>
<reference evidence="10 11" key="1">
    <citation type="submission" date="2018-03" db="EMBL/GenBank/DDBJ databases">
        <title>Genomic Encyclopedia of Archaeal and Bacterial Type Strains, Phase II (KMG-II): from individual species to whole genera.</title>
        <authorList>
            <person name="Goeker M."/>
        </authorList>
    </citation>
    <scope>NUCLEOTIDE SEQUENCE [LARGE SCALE GENOMIC DNA]</scope>
    <source>
        <strain evidence="10 11">DSM 28057</strain>
    </source>
</reference>
<dbReference type="PROSITE" id="PS52016">
    <property type="entry name" value="TONB_DEPENDENT_REC_3"/>
    <property type="match status" value="1"/>
</dbReference>
<evidence type="ECO:0000256" key="5">
    <source>
        <dbReference type="ARBA" id="ARBA00023136"/>
    </source>
</evidence>
<dbReference type="NCBIfam" id="TIGR04056">
    <property type="entry name" value="OMP_RagA_SusC"/>
    <property type="match status" value="1"/>
</dbReference>
<evidence type="ECO:0000259" key="9">
    <source>
        <dbReference type="Pfam" id="PF07715"/>
    </source>
</evidence>
<keyword evidence="2 7" id="KW-0813">Transport</keyword>
<dbReference type="InterPro" id="IPR037066">
    <property type="entry name" value="Plug_dom_sf"/>
</dbReference>
<evidence type="ECO:0000256" key="1">
    <source>
        <dbReference type="ARBA" id="ARBA00004571"/>
    </source>
</evidence>
<dbReference type="NCBIfam" id="TIGR04057">
    <property type="entry name" value="SusC_RagA_signa"/>
    <property type="match status" value="1"/>
</dbReference>
<accession>A0A2P8E4A7</accession>
<dbReference type="Pfam" id="PF13715">
    <property type="entry name" value="CarbopepD_reg_2"/>
    <property type="match status" value="1"/>
</dbReference>
<evidence type="ECO:0000256" key="7">
    <source>
        <dbReference type="PROSITE-ProRule" id="PRU01360"/>
    </source>
</evidence>
<evidence type="ECO:0000256" key="2">
    <source>
        <dbReference type="ARBA" id="ARBA00022448"/>
    </source>
</evidence>
<comment type="caution">
    <text evidence="10">The sequence shown here is derived from an EMBL/GenBank/DDBJ whole genome shotgun (WGS) entry which is preliminary data.</text>
</comment>
<dbReference type="InterPro" id="IPR008969">
    <property type="entry name" value="CarboxyPept-like_regulatory"/>
</dbReference>
<dbReference type="InterPro" id="IPR023997">
    <property type="entry name" value="TonB-dep_OMP_SusC/RagA_CS"/>
</dbReference>
<dbReference type="Gene3D" id="2.170.130.10">
    <property type="entry name" value="TonB-dependent receptor, plug domain"/>
    <property type="match status" value="1"/>
</dbReference>